<protein>
    <submittedName>
        <fullName evidence="1">Uncharacterized protein</fullName>
    </submittedName>
</protein>
<evidence type="ECO:0000313" key="2">
    <source>
        <dbReference type="Proteomes" id="UP000823775"/>
    </source>
</evidence>
<sequence>MVRLWHRRLKLASVSSLIRLSIGGLSSKNTVHPSIRRLGTSSTWFLDILALAGGLNMRTVLQTDVFVPSPIRMEICHAWTLPACRASLAPDLLAHCASLCSNHACVSRRP</sequence>
<proteinExistence type="predicted"/>
<name>A0ABS8TL92_DATST</name>
<evidence type="ECO:0000313" key="1">
    <source>
        <dbReference type="EMBL" id="MCD7472282.1"/>
    </source>
</evidence>
<comment type="caution">
    <text evidence="1">The sequence shown here is derived from an EMBL/GenBank/DDBJ whole genome shotgun (WGS) entry which is preliminary data.</text>
</comment>
<keyword evidence="2" id="KW-1185">Reference proteome</keyword>
<gene>
    <name evidence="1" type="ORF">HAX54_013344</name>
</gene>
<organism evidence="1 2">
    <name type="scientific">Datura stramonium</name>
    <name type="common">Jimsonweed</name>
    <name type="synonym">Common thornapple</name>
    <dbReference type="NCBI Taxonomy" id="4076"/>
    <lineage>
        <taxon>Eukaryota</taxon>
        <taxon>Viridiplantae</taxon>
        <taxon>Streptophyta</taxon>
        <taxon>Embryophyta</taxon>
        <taxon>Tracheophyta</taxon>
        <taxon>Spermatophyta</taxon>
        <taxon>Magnoliopsida</taxon>
        <taxon>eudicotyledons</taxon>
        <taxon>Gunneridae</taxon>
        <taxon>Pentapetalae</taxon>
        <taxon>asterids</taxon>
        <taxon>lamiids</taxon>
        <taxon>Solanales</taxon>
        <taxon>Solanaceae</taxon>
        <taxon>Solanoideae</taxon>
        <taxon>Datureae</taxon>
        <taxon>Datura</taxon>
    </lineage>
</organism>
<dbReference type="Proteomes" id="UP000823775">
    <property type="component" value="Unassembled WGS sequence"/>
</dbReference>
<reference evidence="1 2" key="1">
    <citation type="journal article" date="2021" name="BMC Genomics">
        <title>Datura genome reveals duplications of psychoactive alkaloid biosynthetic genes and high mutation rate following tissue culture.</title>
        <authorList>
            <person name="Rajewski A."/>
            <person name="Carter-House D."/>
            <person name="Stajich J."/>
            <person name="Litt A."/>
        </authorList>
    </citation>
    <scope>NUCLEOTIDE SEQUENCE [LARGE SCALE GENOMIC DNA]</scope>
    <source>
        <strain evidence="1">AR-01</strain>
    </source>
</reference>
<dbReference type="EMBL" id="JACEIK010001800">
    <property type="protein sequence ID" value="MCD7472282.1"/>
    <property type="molecule type" value="Genomic_DNA"/>
</dbReference>
<accession>A0ABS8TL92</accession>